<feature type="compositionally biased region" description="Polar residues" evidence="12">
    <location>
        <begin position="501"/>
        <end position="510"/>
    </location>
</feature>
<evidence type="ECO:0000256" key="9">
    <source>
        <dbReference type="ARBA" id="ARBA00022840"/>
    </source>
</evidence>
<evidence type="ECO:0000256" key="5">
    <source>
        <dbReference type="ARBA" id="ARBA00022553"/>
    </source>
</evidence>
<reference evidence="14" key="1">
    <citation type="submission" date="2021-03" db="EMBL/GenBank/DDBJ databases">
        <authorList>
            <person name="Tagirdzhanova G."/>
        </authorList>
    </citation>
    <scope>NUCLEOTIDE SEQUENCE</scope>
</reference>
<feature type="compositionally biased region" description="Polar residues" evidence="12">
    <location>
        <begin position="445"/>
        <end position="467"/>
    </location>
</feature>
<evidence type="ECO:0000256" key="7">
    <source>
        <dbReference type="ARBA" id="ARBA00022741"/>
    </source>
</evidence>
<protein>
    <recommendedName>
        <fullName evidence="2">non-specific serine/threonine protein kinase</fullName>
        <ecNumber evidence="2">2.7.11.1</ecNumber>
    </recommendedName>
</protein>
<gene>
    <name evidence="14" type="ORF">GOMPHAMPRED_007386</name>
</gene>
<dbReference type="SUPFAM" id="SSF56112">
    <property type="entry name" value="Protein kinase-like (PK-like)"/>
    <property type="match status" value="1"/>
</dbReference>
<dbReference type="GO" id="GO:0005829">
    <property type="term" value="C:cytosol"/>
    <property type="evidence" value="ECO:0007669"/>
    <property type="project" value="TreeGrafter"/>
</dbReference>
<feature type="domain" description="Protein kinase" evidence="13">
    <location>
        <begin position="910"/>
        <end position="1169"/>
    </location>
</feature>
<feature type="region of interest" description="Disordered" evidence="12">
    <location>
        <begin position="299"/>
        <end position="320"/>
    </location>
</feature>
<feature type="region of interest" description="Disordered" evidence="12">
    <location>
        <begin position="1"/>
        <end position="26"/>
    </location>
</feature>
<feature type="compositionally biased region" description="Polar residues" evidence="12">
    <location>
        <begin position="241"/>
        <end position="250"/>
    </location>
</feature>
<dbReference type="Gene3D" id="3.30.200.20">
    <property type="entry name" value="Phosphorylase Kinase, domain 1"/>
    <property type="match status" value="1"/>
</dbReference>
<feature type="region of interest" description="Disordered" evidence="12">
    <location>
        <begin position="489"/>
        <end position="516"/>
    </location>
</feature>
<dbReference type="PANTHER" id="PTHR24346:SF51">
    <property type="entry name" value="PAS DOMAIN-CONTAINING SERINE_THREONINE-PROTEIN KINASE"/>
    <property type="match status" value="1"/>
</dbReference>
<dbReference type="SMART" id="SM00220">
    <property type="entry name" value="S_TKc"/>
    <property type="match status" value="1"/>
</dbReference>
<evidence type="ECO:0000256" key="3">
    <source>
        <dbReference type="ARBA" id="ARBA00022490"/>
    </source>
</evidence>
<evidence type="ECO:0000256" key="2">
    <source>
        <dbReference type="ARBA" id="ARBA00012513"/>
    </source>
</evidence>
<feature type="region of interest" description="Disordered" evidence="12">
    <location>
        <begin position="881"/>
        <end position="904"/>
    </location>
</feature>
<evidence type="ECO:0000256" key="12">
    <source>
        <dbReference type="SAM" id="MobiDB-lite"/>
    </source>
</evidence>
<dbReference type="FunFam" id="3.30.200.20:FF:000314">
    <property type="entry name" value="Serine/threonine protein kinase"/>
    <property type="match status" value="1"/>
</dbReference>
<evidence type="ECO:0000256" key="11">
    <source>
        <dbReference type="ARBA" id="ARBA00048679"/>
    </source>
</evidence>
<comment type="caution">
    <text evidence="14">The sequence shown here is derived from an EMBL/GenBank/DDBJ whole genome shotgun (WGS) entry which is preliminary data.</text>
</comment>
<keyword evidence="5" id="KW-0597">Phosphoprotein</keyword>
<feature type="region of interest" description="Disordered" evidence="12">
    <location>
        <begin position="239"/>
        <end position="275"/>
    </location>
</feature>
<name>A0A8H3IF36_9LECA</name>
<dbReference type="EC" id="2.7.11.1" evidence="2"/>
<dbReference type="Pfam" id="PF00069">
    <property type="entry name" value="Pkinase"/>
    <property type="match status" value="1"/>
</dbReference>
<dbReference type="Gene3D" id="1.10.510.10">
    <property type="entry name" value="Transferase(Phosphotransferase) domain 1"/>
    <property type="match status" value="1"/>
</dbReference>
<dbReference type="EMBL" id="CAJPDQ010000006">
    <property type="protein sequence ID" value="CAF9911364.1"/>
    <property type="molecule type" value="Genomic_DNA"/>
</dbReference>
<dbReference type="GO" id="GO:0005634">
    <property type="term" value="C:nucleus"/>
    <property type="evidence" value="ECO:0007669"/>
    <property type="project" value="TreeGrafter"/>
</dbReference>
<comment type="subcellular location">
    <subcellularLocation>
        <location evidence="1">Cytoplasm</location>
    </subcellularLocation>
</comment>
<keyword evidence="7" id="KW-0547">Nucleotide-binding</keyword>
<evidence type="ECO:0000256" key="8">
    <source>
        <dbReference type="ARBA" id="ARBA00022777"/>
    </source>
</evidence>
<evidence type="ECO:0000256" key="4">
    <source>
        <dbReference type="ARBA" id="ARBA00022527"/>
    </source>
</evidence>
<evidence type="ECO:0000256" key="6">
    <source>
        <dbReference type="ARBA" id="ARBA00022679"/>
    </source>
</evidence>
<dbReference type="PANTHER" id="PTHR24346">
    <property type="entry name" value="MAP/MICROTUBULE AFFINITY-REGULATING KINASE"/>
    <property type="match status" value="1"/>
</dbReference>
<keyword evidence="4" id="KW-0723">Serine/threonine-protein kinase</keyword>
<evidence type="ECO:0000313" key="15">
    <source>
        <dbReference type="Proteomes" id="UP000664169"/>
    </source>
</evidence>
<dbReference type="InterPro" id="IPR011009">
    <property type="entry name" value="Kinase-like_dom_sf"/>
</dbReference>
<dbReference type="Proteomes" id="UP000664169">
    <property type="component" value="Unassembled WGS sequence"/>
</dbReference>
<dbReference type="GO" id="GO:0035556">
    <property type="term" value="P:intracellular signal transduction"/>
    <property type="evidence" value="ECO:0007669"/>
    <property type="project" value="TreeGrafter"/>
</dbReference>
<organism evidence="14 15">
    <name type="scientific">Gomphillus americanus</name>
    <dbReference type="NCBI Taxonomy" id="1940652"/>
    <lineage>
        <taxon>Eukaryota</taxon>
        <taxon>Fungi</taxon>
        <taxon>Dikarya</taxon>
        <taxon>Ascomycota</taxon>
        <taxon>Pezizomycotina</taxon>
        <taxon>Lecanoromycetes</taxon>
        <taxon>OSLEUM clade</taxon>
        <taxon>Ostropomycetidae</taxon>
        <taxon>Ostropales</taxon>
        <taxon>Graphidaceae</taxon>
        <taxon>Gomphilloideae</taxon>
        <taxon>Gomphillus</taxon>
    </lineage>
</organism>
<dbReference type="Pfam" id="PF25421">
    <property type="entry name" value="DUF7891"/>
    <property type="match status" value="1"/>
</dbReference>
<evidence type="ECO:0000259" key="13">
    <source>
        <dbReference type="PROSITE" id="PS50011"/>
    </source>
</evidence>
<dbReference type="GO" id="GO:0045719">
    <property type="term" value="P:negative regulation of glycogen biosynthetic process"/>
    <property type="evidence" value="ECO:0007669"/>
    <property type="project" value="TreeGrafter"/>
</dbReference>
<dbReference type="PROSITE" id="PS00108">
    <property type="entry name" value="PROTEIN_KINASE_ST"/>
    <property type="match status" value="1"/>
</dbReference>
<dbReference type="InterPro" id="IPR057213">
    <property type="entry name" value="DUF7891"/>
</dbReference>
<dbReference type="InterPro" id="IPR000719">
    <property type="entry name" value="Prot_kinase_dom"/>
</dbReference>
<dbReference type="OrthoDB" id="10252171at2759"/>
<keyword evidence="9" id="KW-0067">ATP-binding</keyword>
<comment type="catalytic activity">
    <reaction evidence="11">
        <text>L-seryl-[protein] + ATP = O-phospho-L-seryl-[protein] + ADP + H(+)</text>
        <dbReference type="Rhea" id="RHEA:17989"/>
        <dbReference type="Rhea" id="RHEA-COMP:9863"/>
        <dbReference type="Rhea" id="RHEA-COMP:11604"/>
        <dbReference type="ChEBI" id="CHEBI:15378"/>
        <dbReference type="ChEBI" id="CHEBI:29999"/>
        <dbReference type="ChEBI" id="CHEBI:30616"/>
        <dbReference type="ChEBI" id="CHEBI:83421"/>
        <dbReference type="ChEBI" id="CHEBI:456216"/>
        <dbReference type="EC" id="2.7.11.1"/>
    </reaction>
</comment>
<dbReference type="AlphaFoldDB" id="A0A8H3IF36"/>
<feature type="region of interest" description="Disordered" evidence="12">
    <location>
        <begin position="819"/>
        <end position="863"/>
    </location>
</feature>
<dbReference type="GO" id="GO:0005524">
    <property type="term" value="F:ATP binding"/>
    <property type="evidence" value="ECO:0007669"/>
    <property type="project" value="UniProtKB-KW"/>
</dbReference>
<keyword evidence="3" id="KW-0963">Cytoplasm</keyword>
<feature type="compositionally biased region" description="Pro residues" evidence="12">
    <location>
        <begin position="830"/>
        <end position="840"/>
    </location>
</feature>
<evidence type="ECO:0000256" key="10">
    <source>
        <dbReference type="ARBA" id="ARBA00047899"/>
    </source>
</evidence>
<proteinExistence type="predicted"/>
<keyword evidence="8" id="KW-0418">Kinase</keyword>
<comment type="catalytic activity">
    <reaction evidence="10">
        <text>L-threonyl-[protein] + ATP = O-phospho-L-threonyl-[protein] + ADP + H(+)</text>
        <dbReference type="Rhea" id="RHEA:46608"/>
        <dbReference type="Rhea" id="RHEA-COMP:11060"/>
        <dbReference type="Rhea" id="RHEA-COMP:11605"/>
        <dbReference type="ChEBI" id="CHEBI:15378"/>
        <dbReference type="ChEBI" id="CHEBI:30013"/>
        <dbReference type="ChEBI" id="CHEBI:30616"/>
        <dbReference type="ChEBI" id="CHEBI:61977"/>
        <dbReference type="ChEBI" id="CHEBI:456216"/>
        <dbReference type="EC" id="2.7.11.1"/>
    </reaction>
</comment>
<dbReference type="CDD" id="cd14004">
    <property type="entry name" value="STKc_PASK"/>
    <property type="match status" value="1"/>
</dbReference>
<sequence length="1177" mass="129360">MVGEEDRDGRVNIPPENPDLPKAISTSNLLMEKQKATKLRFALDTNSSEAESYKISPMPLDHEHGAGNNGLRRIRRQPPSRAPTLPPSPEASFHMPSRSSSMSSNFLYGRTMPASGPQSPTLTTFGADLTRFPSESLHSYSFAHQSEEVLHGSQEMIRRSIELLGERLGWSSHDPRVLNAQAKATGDTEMQSIVELLSQANILGNDFDDQKGFGIFGPLTGPAHPTRLGNVFERSFGKAQSPISDDSVSPGSFLPSGDDSSSQTTSDRSKSSLQLINEASSSSTALGVLEPVLGVSLDDSVIPTTKTPSQPKPGGLKRSTTDIGPLYLRAKLETALAKPYLAKDLPEDTGLLAPPVLPSFGQSQPNTSAANSSGLPKLRWTSAAQCLFTSEASPPFTIQSANDLACLVFGVRKDQIRKLSMLEMIRTDRRDWLSSRLNALGSEAAATTNKNSSLPPQRKSPSPSTSLAMRGGLTAMLLSRPPSKFSYRAKNRAQTDDGSGASVSTQNGRRTSLHHQANRSRGVLLCGDIVPIQKQNGHTGAASLWVKEKKGGLIWVLEEIIEDIARLTIDPSGKILSASGAVNILWGKESVDRKDIKKLIPRIPLIGTPRRVDYDMMKKTEFYTVRNSSGYNLPASLSVISSSLGEVNVSTFPHIAGIMVLSSSTLQVRSSNSVFSAALFGYKKPDGLHITEIIPQFTKLLNFLADEEQIELIDGMVIPEHSFRRARAMLAIREGSNDHAALLLRPIGLAAKHRDGGYLNVDVQMRVVRSESATDASDTVIEEVEENQVSHASSAVSSEVVYALWITYSRNFHSIAPGSHPGSPLLSRPATPPPRQPSPGQPVTIISPETMDMDPSESSMTPNTLVPKRIEQAFLEPISDRLPPSTVSIKQEPPESGTDEPDKKKTINDFQILESMGQGAYGQVKLARYKTPLGQKVVLKYVTKTRILVDTWTRDRKLGTVPLEIHVLNYLRREDFRHPNIVEMIDFFEDNTNYYIEMIPHGLPGMDLFDYIEMRATMEEGECRNIFRQVVSALHHLHTKAHVVHRDIKDENIVLDGDNNVKLIDFGSAAYIKSGPFDVFVGTIDYAAPEVLQGRSYGGKEQDVWALGILLYTIIYKENPFYSVDEILDHELRVPWVMSNDSIDLVRGMLNRDVEKRVTIEDVAKHSWAVGEDGWSV</sequence>
<keyword evidence="6" id="KW-0808">Transferase</keyword>
<dbReference type="PROSITE" id="PS50011">
    <property type="entry name" value="PROTEIN_KINASE_DOM"/>
    <property type="match status" value="1"/>
</dbReference>
<feature type="region of interest" description="Disordered" evidence="12">
    <location>
        <begin position="443"/>
        <end position="467"/>
    </location>
</feature>
<evidence type="ECO:0000313" key="14">
    <source>
        <dbReference type="EMBL" id="CAF9911364.1"/>
    </source>
</evidence>
<feature type="region of interest" description="Disordered" evidence="12">
    <location>
        <begin position="55"/>
        <end position="99"/>
    </location>
</feature>
<evidence type="ECO:0000256" key="1">
    <source>
        <dbReference type="ARBA" id="ARBA00004496"/>
    </source>
</evidence>
<dbReference type="FunFam" id="1.10.510.10:FF:000320">
    <property type="entry name" value="Serine/threonine protein kinase"/>
    <property type="match status" value="1"/>
</dbReference>
<feature type="compositionally biased region" description="Pro residues" evidence="12">
    <location>
        <begin position="80"/>
        <end position="89"/>
    </location>
</feature>
<dbReference type="GO" id="GO:0004674">
    <property type="term" value="F:protein serine/threonine kinase activity"/>
    <property type="evidence" value="ECO:0007669"/>
    <property type="project" value="UniProtKB-KW"/>
</dbReference>
<keyword evidence="15" id="KW-1185">Reference proteome</keyword>
<dbReference type="InterPro" id="IPR008271">
    <property type="entry name" value="Ser/Thr_kinase_AS"/>
</dbReference>
<feature type="compositionally biased region" description="Low complexity" evidence="12">
    <location>
        <begin position="256"/>
        <end position="266"/>
    </location>
</feature>
<accession>A0A8H3IF36</accession>